<keyword evidence="7" id="KW-0863">Zinc-finger</keyword>
<evidence type="ECO:0000256" key="7">
    <source>
        <dbReference type="ARBA" id="ARBA00022771"/>
    </source>
</evidence>
<dbReference type="GO" id="GO:0004828">
    <property type="term" value="F:serine-tRNA ligase activity"/>
    <property type="evidence" value="ECO:0007669"/>
    <property type="project" value="InterPro"/>
</dbReference>
<protein>
    <recommendedName>
        <fullName evidence="13">Zinc finger protein 593 homolog</fullName>
    </recommendedName>
</protein>
<dbReference type="Gene3D" id="3.30.930.10">
    <property type="entry name" value="Bira Bifunctional Protein, Domain 2"/>
    <property type="match status" value="1"/>
</dbReference>
<dbReference type="GO" id="GO:0042254">
    <property type="term" value="P:ribosome biogenesis"/>
    <property type="evidence" value="ECO:0007669"/>
    <property type="project" value="UniProtKB-KW"/>
</dbReference>
<sequence length="560" mass="64385">MTGPQKKKKHHVGDTFYKRKYKTKHRARDIDEVDNDLKKENADRLLKQALDFDKPGEGQHYCIHCARYFLSDQVLQDHFRTKLHKKRIKELRLEPYTIEEAERAAGFGSYIAPKERVIVTQPINVEEYKEPEQVTKKYSTSKLYIPYNQTSDKYVVVEPYLDLENRLKNINVLKDNITLRGLNIDIDKIYEKWPSFISARDEIVSLNVEKQKIAEQFKKIKKDNGNEILTLKESRSKVMARLKSLRDDISALETQVVIPSLSIPNSLHPECPLSESKILFQRCGKMQIDNKDCIDHLRIGTALECLDYINPVIVYIKNEASLCEQAIMAYFNEYLEKSDFIPFCNSDLIKSVIIEGCGADIDNADQTFILSEQNLHLMGGASLQSFCAFLTKASVGGNKLPLKLYSTGRSYKPFIKNIGLFSAVQTNAVEVLIGSTDEWKSKDEFDKMLTIYKQLYENIGLDYRIVYSPVSKLENWECLRAQVELYSVSCKNYVAVASLSLSGDFISKRLRIYWSGKDKNNFLHIVNGKVVDTNVLLGCLLEQNVNEFTVPDCMKNYMIK</sequence>
<dbReference type="Pfam" id="PF00587">
    <property type="entry name" value="tRNA-synt_2b"/>
    <property type="match status" value="1"/>
</dbReference>
<name>A0A6G0UBJ1_APHGL</name>
<comment type="similarity">
    <text evidence="10">Belongs to the ZNF593/BUD20 C2H2-type zinc-finger protein family.</text>
</comment>
<evidence type="ECO:0000256" key="8">
    <source>
        <dbReference type="ARBA" id="ARBA00022833"/>
    </source>
</evidence>
<evidence type="ECO:0000256" key="5">
    <source>
        <dbReference type="ARBA" id="ARBA00022517"/>
    </source>
</evidence>
<organism evidence="15 16">
    <name type="scientific">Aphis glycines</name>
    <name type="common">Soybean aphid</name>
    <dbReference type="NCBI Taxonomy" id="307491"/>
    <lineage>
        <taxon>Eukaryota</taxon>
        <taxon>Metazoa</taxon>
        <taxon>Ecdysozoa</taxon>
        <taxon>Arthropoda</taxon>
        <taxon>Hexapoda</taxon>
        <taxon>Insecta</taxon>
        <taxon>Pterygota</taxon>
        <taxon>Neoptera</taxon>
        <taxon>Paraneoptera</taxon>
        <taxon>Hemiptera</taxon>
        <taxon>Sternorrhyncha</taxon>
        <taxon>Aphidomorpha</taxon>
        <taxon>Aphidoidea</taxon>
        <taxon>Aphididae</taxon>
        <taxon>Aphidini</taxon>
        <taxon>Aphis</taxon>
        <taxon>Aphis</taxon>
    </lineage>
</organism>
<accession>A0A6G0UBJ1</accession>
<dbReference type="Gene3D" id="3.30.160.60">
    <property type="entry name" value="Classic Zinc Finger"/>
    <property type="match status" value="1"/>
</dbReference>
<evidence type="ECO:0000256" key="9">
    <source>
        <dbReference type="ARBA" id="ARBA00023242"/>
    </source>
</evidence>
<dbReference type="GO" id="GO:0005634">
    <property type="term" value="C:nucleus"/>
    <property type="evidence" value="ECO:0007669"/>
    <property type="project" value="UniProtKB-SubCell"/>
</dbReference>
<dbReference type="PROSITE" id="PS00028">
    <property type="entry name" value="ZINC_FINGER_C2H2_1"/>
    <property type="match status" value="1"/>
</dbReference>
<keyword evidence="9" id="KW-0539">Nucleus</keyword>
<dbReference type="SUPFAM" id="SSF57667">
    <property type="entry name" value="beta-beta-alpha zinc fingers"/>
    <property type="match status" value="1"/>
</dbReference>
<dbReference type="FunFam" id="3.30.160.60:FF:000299">
    <property type="entry name" value="Zinc finger protein 593"/>
    <property type="match status" value="1"/>
</dbReference>
<dbReference type="GO" id="GO:0003676">
    <property type="term" value="F:nucleic acid binding"/>
    <property type="evidence" value="ECO:0007669"/>
    <property type="project" value="InterPro"/>
</dbReference>
<evidence type="ECO:0000256" key="6">
    <source>
        <dbReference type="ARBA" id="ARBA00022723"/>
    </source>
</evidence>
<keyword evidence="5" id="KW-0690">Ribosome biogenesis</keyword>
<feature type="domain" description="C2H2-type" evidence="14">
    <location>
        <begin position="62"/>
        <end position="84"/>
    </location>
</feature>
<dbReference type="InterPro" id="IPR002317">
    <property type="entry name" value="Ser-tRNA-ligase_type_1"/>
</dbReference>
<dbReference type="GO" id="GO:0006434">
    <property type="term" value="P:seryl-tRNA aminoacylation"/>
    <property type="evidence" value="ECO:0007669"/>
    <property type="project" value="InterPro"/>
</dbReference>
<dbReference type="GO" id="GO:0005737">
    <property type="term" value="C:cytoplasm"/>
    <property type="evidence" value="ECO:0007669"/>
    <property type="project" value="UniProtKB-SubCell"/>
</dbReference>
<evidence type="ECO:0000259" key="14">
    <source>
        <dbReference type="PROSITE" id="PS00028"/>
    </source>
</evidence>
<dbReference type="InterPro" id="IPR003604">
    <property type="entry name" value="Matrin/U1-like-C_Znf_C2H2"/>
</dbReference>
<dbReference type="InterPro" id="IPR042103">
    <property type="entry name" value="SerRS_1_N_sf"/>
</dbReference>
<dbReference type="Gene3D" id="1.10.287.40">
    <property type="entry name" value="Serine-tRNA synthetase, tRNA binding domain"/>
    <property type="match status" value="1"/>
</dbReference>
<evidence type="ECO:0000256" key="3">
    <source>
        <dbReference type="ARBA" id="ARBA00010728"/>
    </source>
</evidence>
<comment type="subunit">
    <text evidence="12">Associates with pre-60S ribosomal particles; released from the pre-60S particle very early in the cytoplasm.</text>
</comment>
<evidence type="ECO:0000313" key="16">
    <source>
        <dbReference type="Proteomes" id="UP000475862"/>
    </source>
</evidence>
<keyword evidence="16" id="KW-1185">Reference proteome</keyword>
<keyword evidence="6" id="KW-0479">Metal-binding</keyword>
<comment type="subcellular location">
    <subcellularLocation>
        <location evidence="2">Cytoplasm</location>
    </subcellularLocation>
    <subcellularLocation>
        <location evidence="1">Nucleus</location>
    </subcellularLocation>
</comment>
<dbReference type="SMART" id="SM00451">
    <property type="entry name" value="ZnF_U1"/>
    <property type="match status" value="1"/>
</dbReference>
<evidence type="ECO:0000256" key="1">
    <source>
        <dbReference type="ARBA" id="ARBA00004123"/>
    </source>
</evidence>
<dbReference type="AlphaFoldDB" id="A0A6G0UBJ1"/>
<evidence type="ECO:0000313" key="15">
    <source>
        <dbReference type="EMBL" id="KAE9545702.1"/>
    </source>
</evidence>
<dbReference type="Proteomes" id="UP000475862">
    <property type="component" value="Unassembled WGS sequence"/>
</dbReference>
<dbReference type="GO" id="GO:0008270">
    <property type="term" value="F:zinc ion binding"/>
    <property type="evidence" value="ECO:0007669"/>
    <property type="project" value="UniProtKB-KW"/>
</dbReference>
<keyword evidence="8" id="KW-0862">Zinc</keyword>
<dbReference type="InterPro" id="IPR045864">
    <property type="entry name" value="aa-tRNA-synth_II/BPL/LPL"/>
</dbReference>
<dbReference type="InterPro" id="IPR022755">
    <property type="entry name" value="Znf_C2H2_jaz"/>
</dbReference>
<dbReference type="GO" id="GO:0005524">
    <property type="term" value="F:ATP binding"/>
    <property type="evidence" value="ECO:0007669"/>
    <property type="project" value="InterPro"/>
</dbReference>
<dbReference type="OrthoDB" id="24683at2759"/>
<dbReference type="SUPFAM" id="SSF55681">
    <property type="entry name" value="Class II aaRS and biotin synthetases"/>
    <property type="match status" value="1"/>
</dbReference>
<comment type="similarity">
    <text evidence="3">Belongs to the class-II aminoacyl-tRNA synthetase family. Type-1 seryl-tRNA synthetase subfamily.</text>
</comment>
<evidence type="ECO:0000256" key="12">
    <source>
        <dbReference type="ARBA" id="ARBA00065398"/>
    </source>
</evidence>
<evidence type="ECO:0000256" key="10">
    <source>
        <dbReference type="ARBA" id="ARBA00038064"/>
    </source>
</evidence>
<dbReference type="InterPro" id="IPR002314">
    <property type="entry name" value="aa-tRNA-synt_IIb"/>
</dbReference>
<dbReference type="SUPFAM" id="SSF46589">
    <property type="entry name" value="tRNA-binding arm"/>
    <property type="match status" value="1"/>
</dbReference>
<evidence type="ECO:0000256" key="2">
    <source>
        <dbReference type="ARBA" id="ARBA00004496"/>
    </source>
</evidence>
<dbReference type="EMBL" id="VYZN01000001">
    <property type="protein sequence ID" value="KAE9545702.1"/>
    <property type="molecule type" value="Genomic_DNA"/>
</dbReference>
<dbReference type="InterPro" id="IPR036236">
    <property type="entry name" value="Znf_C2H2_sf"/>
</dbReference>
<dbReference type="GO" id="GO:0043021">
    <property type="term" value="F:ribonucleoprotein complex binding"/>
    <property type="evidence" value="ECO:0007669"/>
    <property type="project" value="UniProtKB-ARBA"/>
</dbReference>
<dbReference type="Pfam" id="PF12171">
    <property type="entry name" value="zf-C2H2_jaz"/>
    <property type="match status" value="1"/>
</dbReference>
<evidence type="ECO:0000256" key="4">
    <source>
        <dbReference type="ARBA" id="ARBA00022490"/>
    </source>
</evidence>
<comment type="caution">
    <text evidence="15">The sequence shown here is derived from an EMBL/GenBank/DDBJ whole genome shotgun (WGS) entry which is preliminary data.</text>
</comment>
<dbReference type="InterPro" id="IPR013087">
    <property type="entry name" value="Znf_C2H2_type"/>
</dbReference>
<reference evidence="15 16" key="1">
    <citation type="submission" date="2019-08" db="EMBL/GenBank/DDBJ databases">
        <title>The genome of the soybean aphid Biotype 1, its phylome, world population structure and adaptation to the North American continent.</title>
        <authorList>
            <person name="Giordano R."/>
            <person name="Donthu R.K."/>
            <person name="Hernandez A.G."/>
            <person name="Wright C.L."/>
            <person name="Zimin A.V."/>
        </authorList>
    </citation>
    <scope>NUCLEOTIDE SEQUENCE [LARGE SCALE GENOMIC DNA]</scope>
    <source>
        <tissue evidence="15">Whole aphids</tissue>
    </source>
</reference>
<keyword evidence="4" id="KW-0963">Cytoplasm</keyword>
<proteinExistence type="inferred from homology"/>
<comment type="function">
    <text evidence="11">Involved in pre-60S ribosomal particles maturation by promoting the nuclear export of the 60S ribosome.</text>
</comment>
<gene>
    <name evidence="15" type="ORF">AGLY_001245</name>
</gene>
<evidence type="ECO:0000256" key="11">
    <source>
        <dbReference type="ARBA" id="ARBA00057732"/>
    </source>
</evidence>
<dbReference type="PANTHER" id="PTHR11778">
    <property type="entry name" value="SERYL-TRNA SYNTHETASE"/>
    <property type="match status" value="1"/>
</dbReference>
<dbReference type="InterPro" id="IPR010978">
    <property type="entry name" value="tRNA-bd_arm"/>
</dbReference>
<evidence type="ECO:0000256" key="13">
    <source>
        <dbReference type="ARBA" id="ARBA00068297"/>
    </source>
</evidence>